<name>A0A9Q7APA1_9BACT</name>
<protein>
    <submittedName>
        <fullName evidence="2">Uncharacterized protein</fullName>
    </submittedName>
</protein>
<organism evidence="2 3">
    <name type="scientific">Aminithiophilus ramosus</name>
    <dbReference type="NCBI Taxonomy" id="3029084"/>
    <lineage>
        <taxon>Bacteria</taxon>
        <taxon>Thermotogati</taxon>
        <taxon>Synergistota</taxon>
        <taxon>Synergistia</taxon>
        <taxon>Synergistales</taxon>
        <taxon>Aminithiophilaceae</taxon>
        <taxon>Aminithiophilus</taxon>
    </lineage>
</organism>
<keyword evidence="1" id="KW-0812">Transmembrane</keyword>
<evidence type="ECO:0000313" key="2">
    <source>
        <dbReference type="EMBL" id="QTX31686.1"/>
    </source>
</evidence>
<gene>
    <name evidence="2" type="ORF">KAR29_10025</name>
</gene>
<accession>A0A9Q7APA1</accession>
<proteinExistence type="predicted"/>
<dbReference type="KEGG" id="aram:KAR29_10025"/>
<feature type="transmembrane region" description="Helical" evidence="1">
    <location>
        <begin position="21"/>
        <end position="47"/>
    </location>
</feature>
<dbReference type="EMBL" id="CP072943">
    <property type="protein sequence ID" value="QTX31686.1"/>
    <property type="molecule type" value="Genomic_DNA"/>
</dbReference>
<evidence type="ECO:0000256" key="1">
    <source>
        <dbReference type="SAM" id="Phobius"/>
    </source>
</evidence>
<dbReference type="AlphaFoldDB" id="A0A9Q7APA1"/>
<sequence length="176" mass="19327">MRPSRAEIHRRRGSVKDPRPGPGLCLVELLAVLAVVAALGAATLLVLHVCLNSPQARLAGAKREAQVLARWLEGAFSRALRERRVFRLSLPASQVSDDIKVRWDDTGAVERFNGRGRLAVRSKGLVSESVFSPTFRTLSPAFSLYLYAPPRTKTTEVFGSIVVSVFGRVRFSYGPP</sequence>
<evidence type="ECO:0000313" key="3">
    <source>
        <dbReference type="Proteomes" id="UP000671879"/>
    </source>
</evidence>
<keyword evidence="1" id="KW-1133">Transmembrane helix</keyword>
<keyword evidence="3" id="KW-1185">Reference proteome</keyword>
<keyword evidence="1" id="KW-0472">Membrane</keyword>
<dbReference type="Proteomes" id="UP000671879">
    <property type="component" value="Chromosome"/>
</dbReference>
<dbReference type="RefSeq" id="WP_274372858.1">
    <property type="nucleotide sequence ID" value="NZ_CP072943.1"/>
</dbReference>
<reference evidence="3" key="1">
    <citation type="submission" date="2021-04" db="EMBL/GenBank/DDBJ databases">
        <title>A novel Synergistetes isolate from a pyrite-forming mixed culture.</title>
        <authorList>
            <person name="Bunk B."/>
            <person name="Sproer C."/>
            <person name="Spring S."/>
            <person name="Pester M."/>
        </authorList>
    </citation>
    <scope>NUCLEOTIDE SEQUENCE [LARGE SCALE GENOMIC DNA]</scope>
    <source>
        <strain evidence="3">J.5.4.2-T.3.5.2</strain>
    </source>
</reference>